<reference evidence="1" key="1">
    <citation type="submission" date="2024-11" db="EMBL/GenBank/DDBJ databases">
        <title>Description of Massilia orientalis sp. nov., isolated from rhizosphere soil of Ageratina adenophora.</title>
        <authorList>
            <person name="Wang Y."/>
        </authorList>
    </citation>
    <scope>NUCLEOTIDE SEQUENCE</scope>
    <source>
        <strain evidence="1">YIM B02787</strain>
    </source>
</reference>
<protein>
    <submittedName>
        <fullName evidence="1">N-acetylmuramoyl-L-alanine amidase</fullName>
        <ecNumber evidence="1">3.5.1.28</ecNumber>
    </submittedName>
</protein>
<keyword evidence="2" id="KW-1185">Reference proteome</keyword>
<comment type="caution">
    <text evidence="1">The sequence shown here is derived from an EMBL/GenBank/DDBJ whole genome shotgun (WGS) entry which is preliminary data.</text>
</comment>
<evidence type="ECO:0000313" key="1">
    <source>
        <dbReference type="EMBL" id="MFJ1470157.1"/>
    </source>
</evidence>
<dbReference type="Proteomes" id="UP001168096">
    <property type="component" value="Unassembled WGS sequence"/>
</dbReference>
<evidence type="ECO:0000313" key="2">
    <source>
        <dbReference type="Proteomes" id="UP001168096"/>
    </source>
</evidence>
<keyword evidence="1" id="KW-0378">Hydrolase</keyword>
<dbReference type="EC" id="3.5.1.28" evidence="1"/>
<gene>
    <name evidence="1" type="ORF">QPK29_020795</name>
</gene>
<proteinExistence type="predicted"/>
<dbReference type="EMBL" id="JASNRB020000013">
    <property type="protein sequence ID" value="MFJ1470157.1"/>
    <property type="molecule type" value="Genomic_DNA"/>
</dbReference>
<organism evidence="1 2">
    <name type="scientific">Massilia orientalis</name>
    <dbReference type="NCBI Taxonomy" id="3050128"/>
    <lineage>
        <taxon>Bacteria</taxon>
        <taxon>Pseudomonadati</taxon>
        <taxon>Pseudomonadota</taxon>
        <taxon>Betaproteobacteria</taxon>
        <taxon>Burkholderiales</taxon>
        <taxon>Oxalobacteraceae</taxon>
        <taxon>Telluria group</taxon>
        <taxon>Massilia</taxon>
    </lineage>
</organism>
<accession>A0ACC7ME34</accession>
<sequence length="211" mass="22619">MKLKLAAAILLTDMLATTAASARINAVYVDKGLLGPRLPEAGQLAEPFLEHKLAAYLTEALQARRIRVIEAANDPSPTLFGRDTLYVSLSYTRIPEGTDKPNRYRGYALYVSQKDQVFDKSLACSWQVAHALSIAGEKPWAARAGAAPTLLDPAGVRGYDPLTAPSFVKGPSVFLEAGVMVSEDEVARLQDPATLQKMASAIADGIDSCTL</sequence>
<name>A0ACC7ME34_9BURK</name>